<evidence type="ECO:0000313" key="3">
    <source>
        <dbReference type="Proteomes" id="UP000225889"/>
    </source>
</evidence>
<dbReference type="RefSeq" id="WP_099391505.1">
    <property type="nucleotide sequence ID" value="NZ_PDYF01000008.1"/>
</dbReference>
<evidence type="ECO:0000313" key="2">
    <source>
        <dbReference type="EMBL" id="PHU35748.1"/>
    </source>
</evidence>
<evidence type="ECO:0000256" key="1">
    <source>
        <dbReference type="SAM" id="MobiDB-lite"/>
    </source>
</evidence>
<gene>
    <name evidence="2" type="ORF">CSX01_03850</name>
</gene>
<proteinExistence type="predicted"/>
<comment type="caution">
    <text evidence="2">The sequence shown here is derived from an EMBL/GenBank/DDBJ whole genome shotgun (WGS) entry which is preliminary data.</text>
</comment>
<feature type="compositionally biased region" description="Acidic residues" evidence="1">
    <location>
        <begin position="47"/>
        <end position="59"/>
    </location>
</feature>
<accession>A0A2G3DXI5</accession>
<sequence length="298" mass="33635">MKRELNLLISLSLSAAMLTSCGENKPENTEVAGNTPAQTTTETATSTDEEDSDDSDTPDQDFFSLQLEENSPKEIDIDSDGQMDEITFESNYLENEDKYYYDIQIKDQTISVVDENTDPDIEFASAYYSQAEDGNYVIASLSGICCTYQTILYRWEDGELKEIDSLDGYKVYEFTDNNLLLGEVVDVFGTWITSNQFYYDKTGLWTAEKHPKITNPTGLELKQDITFYDESGEEPKSAKAGDKIYPCILGQNCIGFSDENDEFLGYLIYTSKEEDGIEVFYVDGVSEYDLFTNVAYAS</sequence>
<organism evidence="2 3">
    <name type="scientific">Pseudobutyrivibrio ruminis</name>
    <dbReference type="NCBI Taxonomy" id="46206"/>
    <lineage>
        <taxon>Bacteria</taxon>
        <taxon>Bacillati</taxon>
        <taxon>Bacillota</taxon>
        <taxon>Clostridia</taxon>
        <taxon>Lachnospirales</taxon>
        <taxon>Lachnospiraceae</taxon>
        <taxon>Pseudobutyrivibrio</taxon>
    </lineage>
</organism>
<feature type="compositionally biased region" description="Low complexity" evidence="1">
    <location>
        <begin position="35"/>
        <end position="46"/>
    </location>
</feature>
<reference evidence="2 3" key="2">
    <citation type="submission" date="2017-10" db="EMBL/GenBank/DDBJ databases">
        <authorList>
            <person name="Banno H."/>
            <person name="Chua N.-H."/>
        </authorList>
    </citation>
    <scope>NUCLEOTIDE SEQUENCE [LARGE SCALE GENOMIC DNA]</scope>
    <source>
        <strain evidence="2 3">JK626</strain>
    </source>
</reference>
<protein>
    <submittedName>
        <fullName evidence="2">Uncharacterized protein</fullName>
    </submittedName>
</protein>
<dbReference type="EMBL" id="PDYF01000008">
    <property type="protein sequence ID" value="PHU35748.1"/>
    <property type="molecule type" value="Genomic_DNA"/>
</dbReference>
<feature type="region of interest" description="Disordered" evidence="1">
    <location>
        <begin position="22"/>
        <end position="60"/>
    </location>
</feature>
<dbReference type="AlphaFoldDB" id="A0A2G3DXI5"/>
<reference evidence="2 3" key="1">
    <citation type="submission" date="2017-10" db="EMBL/GenBank/DDBJ databases">
        <title>Resolving the taxonomy of Roseburia spp., Eubacterium rectale and Agathobacter spp. through phylogenomic analysis.</title>
        <authorList>
            <person name="Sheridan P.O."/>
            <person name="Walker A.W."/>
            <person name="Duncan S.H."/>
            <person name="Scott K.P."/>
            <person name="Toole P.W.O."/>
            <person name="Luis P."/>
            <person name="Flint H.J."/>
        </authorList>
    </citation>
    <scope>NUCLEOTIDE SEQUENCE [LARGE SCALE GENOMIC DNA]</scope>
    <source>
        <strain evidence="2 3">JK626</strain>
    </source>
</reference>
<name>A0A2G3DXI5_9FIRM</name>
<dbReference type="Proteomes" id="UP000225889">
    <property type="component" value="Unassembled WGS sequence"/>
</dbReference>
<dbReference type="PROSITE" id="PS51257">
    <property type="entry name" value="PROKAR_LIPOPROTEIN"/>
    <property type="match status" value="1"/>
</dbReference>